<proteinExistence type="predicted"/>
<comment type="caution">
    <text evidence="1">The sequence shown here is derived from an EMBL/GenBank/DDBJ whole genome shotgun (WGS) entry which is preliminary data.</text>
</comment>
<protein>
    <submittedName>
        <fullName evidence="1">Uncharacterized protein</fullName>
    </submittedName>
</protein>
<reference evidence="1" key="1">
    <citation type="submission" date="2009-10" db="EMBL/GenBank/DDBJ databases">
        <title>Diversity of trophic interactions inside an arsenic-rich microbial ecosystem.</title>
        <authorList>
            <person name="Bertin P.N."/>
            <person name="Heinrich-Salmeron A."/>
            <person name="Pelletier E."/>
            <person name="Goulhen-Chollet F."/>
            <person name="Arsene-Ploetze F."/>
            <person name="Gallien S."/>
            <person name="Calteau A."/>
            <person name="Vallenet D."/>
            <person name="Casiot C."/>
            <person name="Chane-Woon-Ming B."/>
            <person name="Giloteaux L."/>
            <person name="Barakat M."/>
            <person name="Bonnefoy V."/>
            <person name="Bruneel O."/>
            <person name="Chandler M."/>
            <person name="Cleiss J."/>
            <person name="Duran R."/>
            <person name="Elbaz-Poulichet F."/>
            <person name="Fonknechten N."/>
            <person name="Lauga B."/>
            <person name="Mornico D."/>
            <person name="Ortet P."/>
            <person name="Schaeffer C."/>
            <person name="Siguier P."/>
            <person name="Alexander Thil Smith A."/>
            <person name="Van Dorsselaer A."/>
            <person name="Weissenbach J."/>
            <person name="Medigue C."/>
            <person name="Le Paslier D."/>
        </authorList>
    </citation>
    <scope>NUCLEOTIDE SEQUENCE</scope>
</reference>
<accession>E6QNM2</accession>
<sequence length="25" mass="2996">MQASQVTLVNFYRNIEPTHIYIKET</sequence>
<gene>
    <name evidence="1" type="ORF">CARN6_2359</name>
</gene>
<evidence type="ECO:0000313" key="1">
    <source>
        <dbReference type="EMBL" id="CBI08843.1"/>
    </source>
</evidence>
<dbReference type="AlphaFoldDB" id="E6QNM2"/>
<organism evidence="1">
    <name type="scientific">mine drainage metagenome</name>
    <dbReference type="NCBI Taxonomy" id="410659"/>
    <lineage>
        <taxon>unclassified sequences</taxon>
        <taxon>metagenomes</taxon>
        <taxon>ecological metagenomes</taxon>
    </lineage>
</organism>
<dbReference type="EMBL" id="CABQ01000281">
    <property type="protein sequence ID" value="CBI08843.1"/>
    <property type="molecule type" value="Genomic_DNA"/>
</dbReference>
<name>E6QNM2_9ZZZZ</name>